<evidence type="ECO:0000256" key="3">
    <source>
        <dbReference type="SAM" id="SignalP"/>
    </source>
</evidence>
<proteinExistence type="predicted"/>
<evidence type="ECO:0000313" key="5">
    <source>
        <dbReference type="Proteomes" id="UP000495940"/>
    </source>
</evidence>
<feature type="compositionally biased region" description="Polar residues" evidence="2">
    <location>
        <begin position="95"/>
        <end position="111"/>
    </location>
</feature>
<feature type="signal peptide" evidence="3">
    <location>
        <begin position="1"/>
        <end position="49"/>
    </location>
</feature>
<keyword evidence="5" id="KW-1185">Reference proteome</keyword>
<feature type="chain" id="PRO_5026139451" description="Integrin-like protein" evidence="3">
    <location>
        <begin position="50"/>
        <end position="120"/>
    </location>
</feature>
<feature type="region of interest" description="Disordered" evidence="2">
    <location>
        <begin position="1"/>
        <end position="21"/>
    </location>
</feature>
<dbReference type="Pfam" id="PF01839">
    <property type="entry name" value="FG-GAP"/>
    <property type="match status" value="1"/>
</dbReference>
<dbReference type="InterPro" id="IPR028994">
    <property type="entry name" value="Integrin_alpha_N"/>
</dbReference>
<dbReference type="AlphaFoldDB" id="A0A6G5RHY3"/>
<accession>A0A6G5RHY3</accession>
<gene>
    <name evidence="4" type="ORF">CEB94_21820</name>
</gene>
<dbReference type="Proteomes" id="UP000495940">
    <property type="component" value="Chromosome"/>
</dbReference>
<sequence length="120" mass="12116">MQQHERPSGRRPAPAHPSRRPRLRLALATAAAVALTGTLLSATAGPATAADGTHAPRADFNGDGRADVLAGSYENDGNGAVLYLPSNGTKITATGSRTVSPSASGVSTTGYPNFGANFAD</sequence>
<dbReference type="EMBL" id="CP021978">
    <property type="protein sequence ID" value="QCD57182.1"/>
    <property type="molecule type" value="Genomic_DNA"/>
</dbReference>
<dbReference type="Gene3D" id="2.130.10.130">
    <property type="entry name" value="Integrin alpha, N-terminal"/>
    <property type="match status" value="1"/>
</dbReference>
<dbReference type="InterPro" id="IPR013517">
    <property type="entry name" value="FG-GAP"/>
</dbReference>
<organism evidence="4 5">
    <name type="scientific">Streptomyces hawaiiensis</name>
    <dbReference type="NCBI Taxonomy" id="67305"/>
    <lineage>
        <taxon>Bacteria</taxon>
        <taxon>Bacillati</taxon>
        <taxon>Actinomycetota</taxon>
        <taxon>Actinomycetes</taxon>
        <taxon>Kitasatosporales</taxon>
        <taxon>Streptomycetaceae</taxon>
        <taxon>Streptomyces</taxon>
    </lineage>
</organism>
<dbReference type="PROSITE" id="PS51318">
    <property type="entry name" value="TAT"/>
    <property type="match status" value="1"/>
</dbReference>
<keyword evidence="1 3" id="KW-0732">Signal</keyword>
<protein>
    <recommendedName>
        <fullName evidence="6">Integrin-like protein</fullName>
    </recommendedName>
</protein>
<evidence type="ECO:0000313" key="4">
    <source>
        <dbReference type="EMBL" id="QCD57182.1"/>
    </source>
</evidence>
<name>A0A6G5RHY3_9ACTN</name>
<evidence type="ECO:0000256" key="2">
    <source>
        <dbReference type="SAM" id="MobiDB-lite"/>
    </source>
</evidence>
<evidence type="ECO:0008006" key="6">
    <source>
        <dbReference type="Google" id="ProtNLM"/>
    </source>
</evidence>
<evidence type="ECO:0000256" key="1">
    <source>
        <dbReference type="ARBA" id="ARBA00022729"/>
    </source>
</evidence>
<dbReference type="SUPFAM" id="SSF69318">
    <property type="entry name" value="Integrin alpha N-terminal domain"/>
    <property type="match status" value="1"/>
</dbReference>
<feature type="region of interest" description="Disordered" evidence="2">
    <location>
        <begin position="95"/>
        <end position="120"/>
    </location>
</feature>
<reference evidence="4 5" key="1">
    <citation type="submission" date="2017-06" db="EMBL/GenBank/DDBJ databases">
        <title>Complete Genome Sequence of Streptomyces hawaiiensis NRRL 15010 and insights into acyldepsipeptides biosynthesis.</title>
        <authorList>
            <person name="Mariita R.M."/>
            <person name="Sello J.K."/>
        </authorList>
    </citation>
    <scope>NUCLEOTIDE SEQUENCE [LARGE SCALE GENOMIC DNA]</scope>
    <source>
        <strain evidence="4 5">ATCC 12236</strain>
    </source>
</reference>
<dbReference type="InterPro" id="IPR006311">
    <property type="entry name" value="TAT_signal"/>
</dbReference>
<dbReference type="KEGG" id="shaw:CEB94_21820"/>